<keyword evidence="2" id="KW-0969">Cilium</keyword>
<sequence>MALANIMTADAKHYLLDNTEHEPSNVGVNIVFRVDHQEIAITIMIDDRYVKKLREMLGNNETFDRDEILNTLRYQPVELGCVLLTGQCTLHELSKLAPGDVLPLTLCKNLTIKVNGHPTFFGKLQTIDSELGVKIDG</sequence>
<evidence type="ECO:0000259" key="1">
    <source>
        <dbReference type="Pfam" id="PF01052"/>
    </source>
</evidence>
<evidence type="ECO:0000313" key="2">
    <source>
        <dbReference type="EMBL" id="XCD16880.1"/>
    </source>
</evidence>
<accession>A0AAU8BLQ7</accession>
<dbReference type="EMBL" id="CP115920">
    <property type="protein sequence ID" value="XCD16880.1"/>
    <property type="molecule type" value="Genomic_DNA"/>
</dbReference>
<dbReference type="InterPro" id="IPR036429">
    <property type="entry name" value="SpoA-like_sf"/>
</dbReference>
<dbReference type="Pfam" id="PF01052">
    <property type="entry name" value="FliMN_C"/>
    <property type="match status" value="1"/>
</dbReference>
<dbReference type="KEGG" id="vck:PG915_04925"/>
<organism evidence="2">
    <name type="scientific">Vibrio chaetopteri</name>
    <dbReference type="NCBI Taxonomy" id="3016528"/>
    <lineage>
        <taxon>Bacteria</taxon>
        <taxon>Pseudomonadati</taxon>
        <taxon>Pseudomonadota</taxon>
        <taxon>Gammaproteobacteria</taxon>
        <taxon>Vibrionales</taxon>
        <taxon>Vibrionaceae</taxon>
        <taxon>Vibrio</taxon>
    </lineage>
</organism>
<dbReference type="SUPFAM" id="SSF101801">
    <property type="entry name" value="Surface presentation of antigens (SPOA)"/>
    <property type="match status" value="1"/>
</dbReference>
<gene>
    <name evidence="2" type="ORF">PG915_04925</name>
</gene>
<dbReference type="RefSeq" id="WP_353498100.1">
    <property type="nucleotide sequence ID" value="NZ_CP115920.1"/>
</dbReference>
<keyword evidence="2" id="KW-0282">Flagellum</keyword>
<protein>
    <submittedName>
        <fullName evidence="2">FliM/FliN family flagellar motor C-terminal domain-containing protein</fullName>
    </submittedName>
</protein>
<feature type="domain" description="Flagellar motor switch protein FliN-like C-terminal" evidence="1">
    <location>
        <begin position="76"/>
        <end position="136"/>
    </location>
</feature>
<dbReference type="InterPro" id="IPR001543">
    <property type="entry name" value="FliN-like_C"/>
</dbReference>
<dbReference type="Gene3D" id="2.30.330.10">
    <property type="entry name" value="SpoA-like"/>
    <property type="match status" value="1"/>
</dbReference>
<dbReference type="AlphaFoldDB" id="A0AAU8BLQ7"/>
<reference evidence="2" key="1">
    <citation type="submission" date="2023-01" db="EMBL/GenBank/DDBJ databases">
        <title>Vibrio sp. CB1-14 genome sequencing.</title>
        <authorList>
            <person name="Otstavnykh N."/>
            <person name="Isaeva M."/>
            <person name="Meleshko D."/>
        </authorList>
    </citation>
    <scope>NUCLEOTIDE SEQUENCE</scope>
    <source>
        <strain evidence="2">CB1-14</strain>
    </source>
</reference>
<keyword evidence="2" id="KW-0966">Cell projection</keyword>
<name>A0AAU8BLQ7_9VIBR</name>
<proteinExistence type="predicted"/>